<gene>
    <name evidence="1" type="ORF">MLD38_030888</name>
</gene>
<proteinExistence type="predicted"/>
<dbReference type="EMBL" id="CM042888">
    <property type="protein sequence ID" value="KAI4325497.1"/>
    <property type="molecule type" value="Genomic_DNA"/>
</dbReference>
<organism evidence="1 2">
    <name type="scientific">Melastoma candidum</name>
    <dbReference type="NCBI Taxonomy" id="119954"/>
    <lineage>
        <taxon>Eukaryota</taxon>
        <taxon>Viridiplantae</taxon>
        <taxon>Streptophyta</taxon>
        <taxon>Embryophyta</taxon>
        <taxon>Tracheophyta</taxon>
        <taxon>Spermatophyta</taxon>
        <taxon>Magnoliopsida</taxon>
        <taxon>eudicotyledons</taxon>
        <taxon>Gunneridae</taxon>
        <taxon>Pentapetalae</taxon>
        <taxon>rosids</taxon>
        <taxon>malvids</taxon>
        <taxon>Myrtales</taxon>
        <taxon>Melastomataceae</taxon>
        <taxon>Melastomatoideae</taxon>
        <taxon>Melastomateae</taxon>
        <taxon>Melastoma</taxon>
    </lineage>
</organism>
<evidence type="ECO:0000313" key="1">
    <source>
        <dbReference type="EMBL" id="KAI4325497.1"/>
    </source>
</evidence>
<dbReference type="Proteomes" id="UP001057402">
    <property type="component" value="Chromosome 9"/>
</dbReference>
<sequence length="611" mass="67997">MRASPSRRSLPLIVVLCCSCFPWFAGAVQGPAATFSCSADSAAATCDAYIAYRTREPDYLDVGSISDLFGVSRLSIVQATGLASEDERLSPGQIVLVPASCGCGGNNYSLTNFTYEIKQGDSYYHVSIGAFENLTEWHLVEEANPSLIPSLLPVGSKVVFPLYCKCPSRTLLDEGLEFLVTYVWESGDTVQSVAETFNATPNIIQRENTDLDDGKVVGHPVVIPLSQPPVITQPNVRRHSKRSIFSHRWVLLMVTTIAASAFTLVLIASLLYIHLQQKEAEEHLNRDGSMMEDPNLIQERVFSIDVMSDVKSAQAKLLTEVSDYLGKPIIYQAREIMDATRNLSDRLRIGRSIYQGMIEDKVFAVKVSTWREAEELKISQRVNHSNLVRLVGVSSDQDRSFFLVYEYAENGSLDKWLFENPNSNPSMISFLNWNQRLQIALDIAKGLQYMHEHAQPSIVHGNIKARNILLDSTFKAKISNFSTARLATSPLTLKADVLAFGIILLELLAGRKFQHPKGINNTSALQSDVAQILKEKENREDRLKKWIDPKLFSLYPTNSTLSMLAIAKACTEAESFARPSMSEVVFSLSVLAQSISRTLQQSQTIRSEAEK</sequence>
<evidence type="ECO:0000313" key="2">
    <source>
        <dbReference type="Proteomes" id="UP001057402"/>
    </source>
</evidence>
<reference evidence="2" key="1">
    <citation type="journal article" date="2023" name="Front. Plant Sci.">
        <title>Chromosomal-level genome assembly of Melastoma candidum provides insights into trichome evolution.</title>
        <authorList>
            <person name="Zhong Y."/>
            <person name="Wu W."/>
            <person name="Sun C."/>
            <person name="Zou P."/>
            <person name="Liu Y."/>
            <person name="Dai S."/>
            <person name="Zhou R."/>
        </authorList>
    </citation>
    <scope>NUCLEOTIDE SEQUENCE [LARGE SCALE GENOMIC DNA]</scope>
</reference>
<keyword evidence="2" id="KW-1185">Reference proteome</keyword>
<comment type="caution">
    <text evidence="1">The sequence shown here is derived from an EMBL/GenBank/DDBJ whole genome shotgun (WGS) entry which is preliminary data.</text>
</comment>
<name>A0ACB9MMH8_9MYRT</name>
<protein>
    <submittedName>
        <fullName evidence="1">Uncharacterized protein</fullName>
    </submittedName>
</protein>
<accession>A0ACB9MMH8</accession>